<dbReference type="EMBL" id="JAXOJX010000137">
    <property type="protein sequence ID" value="MDZ5461665.1"/>
    <property type="molecule type" value="Genomic_DNA"/>
</dbReference>
<dbReference type="Proteomes" id="UP001293718">
    <property type="component" value="Unassembled WGS sequence"/>
</dbReference>
<comment type="caution">
    <text evidence="2">The sequence shown here is derived from an EMBL/GenBank/DDBJ whole genome shotgun (WGS) entry which is preliminary data.</text>
</comment>
<feature type="non-terminal residue" evidence="2">
    <location>
        <position position="269"/>
    </location>
</feature>
<evidence type="ECO:0000313" key="3">
    <source>
        <dbReference type="Proteomes" id="UP001293718"/>
    </source>
</evidence>
<feature type="region of interest" description="Disordered" evidence="1">
    <location>
        <begin position="247"/>
        <end position="269"/>
    </location>
</feature>
<protein>
    <submittedName>
        <fullName evidence="2">Uncharacterized protein</fullName>
    </submittedName>
</protein>
<reference evidence="2 3" key="1">
    <citation type="submission" date="2023-11" db="EMBL/GenBank/DDBJ databases">
        <title>Draft genome of Azohydromonas lata strain H1 (DSM1123), a polyhydroxyalkanoate producer.</title>
        <authorList>
            <person name="Traversa D."/>
            <person name="D'Addabbo P."/>
            <person name="Pazzani C."/>
            <person name="Manzari C."/>
            <person name="Chiara M."/>
            <person name="Scrascia M."/>
        </authorList>
    </citation>
    <scope>NUCLEOTIDE SEQUENCE [LARGE SCALE GENOMIC DNA]</scope>
    <source>
        <strain evidence="2 3">H1</strain>
    </source>
</reference>
<organism evidence="2 3">
    <name type="scientific">Azohydromonas lata</name>
    <dbReference type="NCBI Taxonomy" id="45677"/>
    <lineage>
        <taxon>Bacteria</taxon>
        <taxon>Pseudomonadati</taxon>
        <taxon>Pseudomonadota</taxon>
        <taxon>Betaproteobacteria</taxon>
        <taxon>Burkholderiales</taxon>
        <taxon>Sphaerotilaceae</taxon>
        <taxon>Azohydromonas</taxon>
    </lineage>
</organism>
<gene>
    <name evidence="2" type="ORF">SM757_34335</name>
</gene>
<evidence type="ECO:0000256" key="1">
    <source>
        <dbReference type="SAM" id="MobiDB-lite"/>
    </source>
</evidence>
<sequence>MAAVDRTVRRLHLQAASHEDARRAALRLEDALRCASLPDVGRRLLFVRRLSLGPVRADASAQAWALRLETAMAQSRLRWLPGDAPQAATADAVWFRDALHAHLALGLRLARGPAPAAWFWPRLLPALAQAPDTPTALGAVMHAVAALPEAPAALPAWVAAMAREGFTKALIAAVPRADVAPLWRALGGAPGPASLHAPAAAAADNHPGIDASAPPYAEPRALVARALRLAGEERAARLVEAPGLAGAPDAAAAPRAPGATPSSGCLLYT</sequence>
<name>A0ABU5IRZ2_9BURK</name>
<proteinExistence type="predicted"/>
<keyword evidence="3" id="KW-1185">Reference proteome</keyword>
<evidence type="ECO:0000313" key="2">
    <source>
        <dbReference type="EMBL" id="MDZ5461665.1"/>
    </source>
</evidence>
<feature type="compositionally biased region" description="Low complexity" evidence="1">
    <location>
        <begin position="247"/>
        <end position="261"/>
    </location>
</feature>
<accession>A0ABU5IRZ2</accession>